<gene>
    <name evidence="3" type="ORF">OT_ostta09g00300</name>
</gene>
<reference evidence="3 4" key="2">
    <citation type="journal article" date="2014" name="BMC Genomics">
        <title>An improved genome of the model marine alga Ostreococcus tauri unfolds by assessing Illumina de novo assemblies.</title>
        <authorList>
            <person name="Blanc-Mathieu R."/>
            <person name="Verhelst B."/>
            <person name="Derelle E."/>
            <person name="Rombauts S."/>
            <person name="Bouget F.Y."/>
            <person name="Carre I."/>
            <person name="Chateau A."/>
            <person name="Eyre-Walker A."/>
            <person name="Grimsley N."/>
            <person name="Moreau H."/>
            <person name="Piegu B."/>
            <person name="Rivals E."/>
            <person name="Schackwitz W."/>
            <person name="Van de Peer Y."/>
            <person name="Piganeau G."/>
        </authorList>
    </citation>
    <scope>NUCLEOTIDE SEQUENCE [LARGE SCALE GENOMIC DNA]</scope>
    <source>
        <strain evidence="4">OTTH 0595 / CCAP 157/2 / RCC745</strain>
    </source>
</reference>
<dbReference type="OrthoDB" id="5493at2759"/>
<dbReference type="AlphaFoldDB" id="Q012J4"/>
<dbReference type="GeneID" id="9833511"/>
<dbReference type="KEGG" id="ota:OT_ostta09g00300"/>
<proteinExistence type="inferred from homology"/>
<evidence type="ECO:0000313" key="3">
    <source>
        <dbReference type="EMBL" id="CAL55186.1"/>
    </source>
</evidence>
<evidence type="ECO:0000313" key="4">
    <source>
        <dbReference type="Proteomes" id="UP000009170"/>
    </source>
</evidence>
<feature type="transmembrane region" description="Helical" evidence="2">
    <location>
        <begin position="100"/>
        <end position="122"/>
    </location>
</feature>
<accession>Q012J4</accession>
<keyword evidence="2" id="KW-1133">Transmembrane helix</keyword>
<protein>
    <recommendedName>
        <fullName evidence="5">DUF565 domain-containing protein</fullName>
    </recommendedName>
</protein>
<evidence type="ECO:0000256" key="2">
    <source>
        <dbReference type="SAM" id="Phobius"/>
    </source>
</evidence>
<dbReference type="InterPro" id="IPR007572">
    <property type="entry name" value="Uncharacterised_Ycf20"/>
</dbReference>
<dbReference type="PANTHER" id="PTHR33787">
    <property type="match status" value="1"/>
</dbReference>
<dbReference type="EMBL" id="CAID01000009">
    <property type="protein sequence ID" value="CAL55186.1"/>
    <property type="molecule type" value="Genomic_DNA"/>
</dbReference>
<evidence type="ECO:0000256" key="1">
    <source>
        <dbReference type="ARBA" id="ARBA00009846"/>
    </source>
</evidence>
<keyword evidence="2" id="KW-0472">Membrane</keyword>
<dbReference type="InParanoid" id="Q012J4"/>
<dbReference type="OMA" id="HQCQSFG"/>
<dbReference type="Pfam" id="PF04483">
    <property type="entry name" value="DUF565"/>
    <property type="match status" value="1"/>
</dbReference>
<name>Q012J4_OSTTA</name>
<organism evidence="3 4">
    <name type="scientific">Ostreococcus tauri</name>
    <name type="common">Marine green alga</name>
    <dbReference type="NCBI Taxonomy" id="70448"/>
    <lineage>
        <taxon>Eukaryota</taxon>
        <taxon>Viridiplantae</taxon>
        <taxon>Chlorophyta</taxon>
        <taxon>Mamiellophyceae</taxon>
        <taxon>Mamiellales</taxon>
        <taxon>Bathycoccaceae</taxon>
        <taxon>Ostreococcus</taxon>
    </lineage>
</organism>
<sequence>MSLAHGFRVAVSDRSSLIASAATDRARASTRRGREFLPTASKSALPSSTVSSFDARRGPARARRAIVTRAERETRLVSVLTSLPRRLELYFARRSYRVTLWRAISVFFGFYLANVMTLSFGALGINDVVAGALSVAFYEIVTRIYYSTLQQNKWLEFVNWFKVGYCYSLIADAFKLGS</sequence>
<reference evidence="4" key="1">
    <citation type="journal article" date="2006" name="Proc. Natl. Acad. Sci. U.S.A.">
        <title>Genome analysis of the smallest free-living eukaryote Ostreococcus tauri unveils many unique features.</title>
        <authorList>
            <person name="Derelle E."/>
            <person name="Ferraz C."/>
            <person name="Rombauts S."/>
            <person name="Rouze P."/>
            <person name="Worden A.Z."/>
            <person name="Robbens S."/>
            <person name="Partensky F."/>
            <person name="Degroeve S."/>
            <person name="Echeynie S."/>
            <person name="Cooke R."/>
            <person name="Saeys Y."/>
            <person name="Wuyts J."/>
            <person name="Jabbari K."/>
            <person name="Bowler C."/>
            <person name="Panaud O."/>
            <person name="Piegu B."/>
            <person name="Ball S.G."/>
            <person name="Ral J.-P."/>
            <person name="Bouget F.-Y."/>
            <person name="Piganeau G."/>
            <person name="De Baets B."/>
            <person name="Picard A."/>
            <person name="Delseny M."/>
            <person name="Demaille J."/>
            <person name="Van de Peer Y."/>
            <person name="Moreau H."/>
        </authorList>
    </citation>
    <scope>NUCLEOTIDE SEQUENCE [LARGE SCALE GENOMIC DNA]</scope>
    <source>
        <strain evidence="4">OTTH 0595 / CCAP 157/2 / RCC745</strain>
    </source>
</reference>
<evidence type="ECO:0008006" key="5">
    <source>
        <dbReference type="Google" id="ProtNLM"/>
    </source>
</evidence>
<dbReference type="PANTHER" id="PTHR33787:SF5">
    <property type="entry name" value="YCF20-LIKE PROTEIN"/>
    <property type="match status" value="1"/>
</dbReference>
<keyword evidence="4" id="KW-1185">Reference proteome</keyword>
<dbReference type="Proteomes" id="UP000009170">
    <property type="component" value="Unassembled WGS sequence"/>
</dbReference>
<dbReference type="FunCoup" id="Q012J4">
    <property type="interactions" value="99"/>
</dbReference>
<comment type="caution">
    <text evidence="3">The sequence shown here is derived from an EMBL/GenBank/DDBJ whole genome shotgun (WGS) entry which is preliminary data.</text>
</comment>
<dbReference type="RefSeq" id="XP_003081017.1">
    <property type="nucleotide sequence ID" value="XM_003080969.1"/>
</dbReference>
<keyword evidence="2" id="KW-0812">Transmembrane</keyword>
<comment type="similarity">
    <text evidence="1">Belongs to the ycf20 family.</text>
</comment>